<name>A0A4Y1RSA2_PRUDU</name>
<gene>
    <name evidence="1" type="ORF">Prudu_019119</name>
</gene>
<sequence>MTILKTEMQKEFEMKDLDESRKNLGMEITKDRKSDTKPVSTPLASHFKLSTQLCPKIDEEIIKMKDVSYSSLVGGLMYVIVCSHPNIADAVGIISRFMHNLGKEHWNVAKCILREKWICFENNYYEGIDKFSVEYVDLDFAGDLDKRRSTPGSILQPTVVPSTTEAEYMEIAEATKESIWTLGLIVDLGVEENKLDVYFDSQSAIYLEKYQVHHGRTKQIDVQYHFVRKVMAEGEIRLRKIATKDNLADMLTKVVDASKFKHCLDLVHVKQELGTLAKLMS</sequence>
<organism evidence="1">
    <name type="scientific">Prunus dulcis</name>
    <name type="common">Almond</name>
    <name type="synonym">Amygdalus dulcis</name>
    <dbReference type="NCBI Taxonomy" id="3755"/>
    <lineage>
        <taxon>Eukaryota</taxon>
        <taxon>Viridiplantae</taxon>
        <taxon>Streptophyta</taxon>
        <taxon>Embryophyta</taxon>
        <taxon>Tracheophyta</taxon>
        <taxon>Spermatophyta</taxon>
        <taxon>Magnoliopsida</taxon>
        <taxon>eudicotyledons</taxon>
        <taxon>Gunneridae</taxon>
        <taxon>Pentapetalae</taxon>
        <taxon>rosids</taxon>
        <taxon>fabids</taxon>
        <taxon>Rosales</taxon>
        <taxon>Rosaceae</taxon>
        <taxon>Amygdaloideae</taxon>
        <taxon>Amygdaleae</taxon>
        <taxon>Prunus</taxon>
    </lineage>
</organism>
<protein>
    <recommendedName>
        <fullName evidence="2">Retrovirus-related Pol polyprotein from transposon TNT 1-94</fullName>
    </recommendedName>
</protein>
<reference evidence="1" key="1">
    <citation type="journal article" date="2019" name="Science">
        <title>Mutation of a bHLH transcription factor allowed almond domestication.</title>
        <authorList>
            <person name="Sanchez-Perez R."/>
            <person name="Pavan S."/>
            <person name="Mazzeo R."/>
            <person name="Moldovan C."/>
            <person name="Aiese Cigliano R."/>
            <person name="Del Cueto J."/>
            <person name="Ricciardi F."/>
            <person name="Lotti C."/>
            <person name="Ricciardi L."/>
            <person name="Dicenta F."/>
            <person name="Lopez-Marques R.L."/>
            <person name="Lindberg Moller B."/>
        </authorList>
    </citation>
    <scope>NUCLEOTIDE SEQUENCE</scope>
</reference>
<dbReference type="CDD" id="cd09272">
    <property type="entry name" value="RNase_HI_RT_Ty1"/>
    <property type="match status" value="1"/>
</dbReference>
<dbReference type="EMBL" id="AP019303">
    <property type="protein sequence ID" value="BBH07242.1"/>
    <property type="molecule type" value="Genomic_DNA"/>
</dbReference>
<dbReference type="PANTHER" id="PTHR11439">
    <property type="entry name" value="GAG-POL-RELATED RETROTRANSPOSON"/>
    <property type="match status" value="1"/>
</dbReference>
<evidence type="ECO:0008006" key="2">
    <source>
        <dbReference type="Google" id="ProtNLM"/>
    </source>
</evidence>
<evidence type="ECO:0000313" key="1">
    <source>
        <dbReference type="EMBL" id="BBH07242.1"/>
    </source>
</evidence>
<dbReference type="AlphaFoldDB" id="A0A4Y1RSA2"/>
<accession>A0A4Y1RSA2</accession>
<dbReference type="PANTHER" id="PTHR11439:SF467">
    <property type="entry name" value="INTEGRASE CATALYTIC DOMAIN-CONTAINING PROTEIN"/>
    <property type="match status" value="1"/>
</dbReference>
<proteinExistence type="predicted"/>